<organism evidence="1 2">
    <name type="scientific">Malikia spinosa</name>
    <dbReference type="NCBI Taxonomy" id="86180"/>
    <lineage>
        <taxon>Bacteria</taxon>
        <taxon>Pseudomonadati</taxon>
        <taxon>Pseudomonadota</taxon>
        <taxon>Betaproteobacteria</taxon>
        <taxon>Burkholderiales</taxon>
        <taxon>Comamonadaceae</taxon>
        <taxon>Malikia</taxon>
    </lineage>
</organism>
<accession>A0A7C9MQG4</accession>
<comment type="caution">
    <text evidence="1">The sequence shown here is derived from an EMBL/GenBank/DDBJ whole genome shotgun (WGS) entry which is preliminary data.</text>
</comment>
<dbReference type="AlphaFoldDB" id="A0A7C9MQG4"/>
<dbReference type="RefSeq" id="WP_161124043.1">
    <property type="nucleotide sequence ID" value="NZ_VYSB01000001.1"/>
</dbReference>
<dbReference type="Proteomes" id="UP000481947">
    <property type="component" value="Unassembled WGS sequence"/>
</dbReference>
<evidence type="ECO:0000313" key="2">
    <source>
        <dbReference type="Proteomes" id="UP000481947"/>
    </source>
</evidence>
<reference evidence="1 2" key="1">
    <citation type="submission" date="2019-09" db="EMBL/GenBank/DDBJ databases">
        <title>Identification of Malikia spinosa a prominent benzene-, toluene-, and ethylbenzene-degrading bacterium: enrichment, isolation and whole genome sequencing.</title>
        <authorList>
            <person name="Tancsics A."/>
            <person name="Revesz F."/>
            <person name="Kriszt B."/>
        </authorList>
    </citation>
    <scope>NUCLEOTIDE SEQUENCE [LARGE SCALE GENOMIC DNA]</scope>
    <source>
        <strain evidence="1 2">AB6</strain>
    </source>
</reference>
<proteinExistence type="predicted"/>
<name>A0A7C9MQG4_9BURK</name>
<dbReference type="EMBL" id="VYSB01000001">
    <property type="protein sequence ID" value="MYZ50878.1"/>
    <property type="molecule type" value="Genomic_DNA"/>
</dbReference>
<protein>
    <submittedName>
        <fullName evidence="1">Transposase</fullName>
    </submittedName>
</protein>
<sequence length="89" mass="10041">MNTNFAQLPGGRQRGPHEFQASVIEACLQPGVSIAAVALANGFMRWRCYFKKDDKTFVLIQKSRQPVPLPWPVLQKTRQTTSCSPKTKH</sequence>
<evidence type="ECO:0000313" key="1">
    <source>
        <dbReference type="EMBL" id="MYZ50878.1"/>
    </source>
</evidence>
<gene>
    <name evidence="1" type="ORF">F5985_01670</name>
</gene>